<evidence type="ECO:0000313" key="3">
    <source>
        <dbReference type="Proteomes" id="UP000033423"/>
    </source>
</evidence>
<dbReference type="EMBL" id="LACI01002265">
    <property type="protein sequence ID" value="KJU82552.1"/>
    <property type="molecule type" value="Genomic_DNA"/>
</dbReference>
<feature type="transmembrane region" description="Helical" evidence="1">
    <location>
        <begin position="12"/>
        <end position="30"/>
    </location>
</feature>
<keyword evidence="3" id="KW-1185">Reference proteome</keyword>
<protein>
    <submittedName>
        <fullName evidence="2">Uncharacterized protein</fullName>
    </submittedName>
</protein>
<gene>
    <name evidence="2" type="ORF">MBAV_005252</name>
</gene>
<proteinExistence type="predicted"/>
<accession>A0A0F3GL47</accession>
<keyword evidence="1" id="KW-0472">Membrane</keyword>
<keyword evidence="1" id="KW-1133">Transmembrane helix</keyword>
<keyword evidence="1" id="KW-0812">Transmembrane</keyword>
<dbReference type="AlphaFoldDB" id="A0A0F3GL47"/>
<name>A0A0F3GL47_9BACT</name>
<comment type="caution">
    <text evidence="2">The sequence shown here is derived from an EMBL/GenBank/DDBJ whole genome shotgun (WGS) entry which is preliminary data.</text>
</comment>
<evidence type="ECO:0000256" key="1">
    <source>
        <dbReference type="SAM" id="Phobius"/>
    </source>
</evidence>
<dbReference type="Proteomes" id="UP000033423">
    <property type="component" value="Unassembled WGS sequence"/>
</dbReference>
<evidence type="ECO:0000313" key="2">
    <source>
        <dbReference type="EMBL" id="KJU82552.1"/>
    </source>
</evidence>
<reference evidence="2 3" key="1">
    <citation type="submission" date="2015-02" db="EMBL/GenBank/DDBJ databases">
        <title>Single-cell genomics of uncultivated deep-branching MTB reveals a conserved set of magnetosome genes.</title>
        <authorList>
            <person name="Kolinko S."/>
            <person name="Richter M."/>
            <person name="Glockner F.O."/>
            <person name="Brachmann A."/>
            <person name="Schuler D."/>
        </authorList>
    </citation>
    <scope>NUCLEOTIDE SEQUENCE [LARGE SCALE GENOMIC DNA]</scope>
    <source>
        <strain evidence="2">TM-1</strain>
    </source>
</reference>
<sequence length="128" mass="14170">MLSIVSFRWVHKLLVGAIKLLFTALLYFLLNSRLMQFLKMDSRSMFKPGTCFTGMTDNGILRSPVPAPGSIRGHSCVGRNPFSTKNLCTLCGPQLPLPRYTSITRGAFLTSCGVPWAMRAPKSNTTTR</sequence>
<organism evidence="2 3">
    <name type="scientific">Candidatus Magnetobacterium bavaricum</name>
    <dbReference type="NCBI Taxonomy" id="29290"/>
    <lineage>
        <taxon>Bacteria</taxon>
        <taxon>Pseudomonadati</taxon>
        <taxon>Nitrospirota</taxon>
        <taxon>Thermodesulfovibrionia</taxon>
        <taxon>Thermodesulfovibrionales</taxon>
        <taxon>Candidatus Magnetobacteriaceae</taxon>
        <taxon>Candidatus Magnetobacterium</taxon>
    </lineage>
</organism>